<keyword evidence="7" id="KW-1185">Reference proteome</keyword>
<keyword evidence="2 5" id="KW-0812">Transmembrane</keyword>
<accession>A0A1L4FTE0</accession>
<dbReference type="RefSeq" id="WP_073372780.1">
    <property type="nucleotide sequence ID" value="NZ_CP017813.1"/>
</dbReference>
<evidence type="ECO:0000256" key="2">
    <source>
        <dbReference type="ARBA" id="ARBA00022692"/>
    </source>
</evidence>
<dbReference type="PANTHER" id="PTHR30266">
    <property type="entry name" value="MECHANOSENSITIVE CHANNEL MSCL"/>
    <property type="match status" value="1"/>
</dbReference>
<dbReference type="STRING" id="48003.BLA55_03285"/>
<dbReference type="AlphaFoldDB" id="A0A1L4FTE0"/>
<dbReference type="KEGG" id="mpul:BLA55_03285"/>
<evidence type="ECO:0000313" key="7">
    <source>
        <dbReference type="Proteomes" id="UP000184322"/>
    </source>
</evidence>
<comment type="subcellular location">
    <subcellularLocation>
        <location evidence="1">Membrane</location>
        <topology evidence="1">Multi-pass membrane protein</topology>
    </subcellularLocation>
</comment>
<feature type="transmembrane region" description="Helical" evidence="5">
    <location>
        <begin position="69"/>
        <end position="93"/>
    </location>
</feature>
<dbReference type="InterPro" id="IPR036019">
    <property type="entry name" value="MscL_channel"/>
</dbReference>
<dbReference type="EMBL" id="CP017813">
    <property type="protein sequence ID" value="APJ38842.1"/>
    <property type="molecule type" value="Genomic_DNA"/>
</dbReference>
<evidence type="ECO:0000256" key="3">
    <source>
        <dbReference type="ARBA" id="ARBA00022989"/>
    </source>
</evidence>
<dbReference type="GO" id="GO:0016020">
    <property type="term" value="C:membrane"/>
    <property type="evidence" value="ECO:0007669"/>
    <property type="project" value="UniProtKB-SubCell"/>
</dbReference>
<keyword evidence="3 5" id="KW-1133">Transmembrane helix</keyword>
<dbReference type="Gene3D" id="1.10.1200.120">
    <property type="entry name" value="Large-conductance mechanosensitive channel, MscL, domain 1"/>
    <property type="match status" value="1"/>
</dbReference>
<proteinExistence type="predicted"/>
<evidence type="ECO:0000256" key="1">
    <source>
        <dbReference type="ARBA" id="ARBA00004141"/>
    </source>
</evidence>
<dbReference type="PANTHER" id="PTHR30266:SF2">
    <property type="entry name" value="LARGE-CONDUCTANCE MECHANOSENSITIVE CHANNEL"/>
    <property type="match status" value="1"/>
</dbReference>
<organism evidence="6 7">
    <name type="scientific">Mycoplasmopsis pullorum</name>
    <dbReference type="NCBI Taxonomy" id="48003"/>
    <lineage>
        <taxon>Bacteria</taxon>
        <taxon>Bacillati</taxon>
        <taxon>Mycoplasmatota</taxon>
        <taxon>Mycoplasmoidales</taxon>
        <taxon>Metamycoplasmataceae</taxon>
        <taxon>Mycoplasmopsis</taxon>
    </lineage>
</organism>
<sequence length="128" mass="14163">MFKKSINDAKSVLKKGNVFMLAIGLLLGTVFSALVSSFANDILMAAIKHNILPEQNTEWVVAGMNVGKFLGALMTFVIVTLFIFIILIVWFLIVNYRASKKPAPAPVTPKPTTEELILEELKKLNSKK</sequence>
<dbReference type="SUPFAM" id="SSF81330">
    <property type="entry name" value="Gated mechanosensitive channel"/>
    <property type="match status" value="1"/>
</dbReference>
<evidence type="ECO:0000256" key="5">
    <source>
        <dbReference type="SAM" id="Phobius"/>
    </source>
</evidence>
<reference evidence="7" key="1">
    <citation type="submission" date="2016-10" db="EMBL/GenBank/DDBJ databases">
        <authorList>
            <person name="Beylefeld A."/>
            <person name="Abolnik C."/>
        </authorList>
    </citation>
    <scope>NUCLEOTIDE SEQUENCE [LARGE SCALE GENOMIC DNA]</scope>
    <source>
        <strain evidence="7">B359_6</strain>
    </source>
</reference>
<evidence type="ECO:0000256" key="4">
    <source>
        <dbReference type="ARBA" id="ARBA00023136"/>
    </source>
</evidence>
<evidence type="ECO:0000313" key="6">
    <source>
        <dbReference type="EMBL" id="APJ38842.1"/>
    </source>
</evidence>
<protein>
    <submittedName>
        <fullName evidence="6">Mechanosensitive ion channel protein MscL</fullName>
    </submittedName>
</protein>
<dbReference type="GO" id="GO:0008381">
    <property type="term" value="F:mechanosensitive monoatomic ion channel activity"/>
    <property type="evidence" value="ECO:0007669"/>
    <property type="project" value="TreeGrafter"/>
</dbReference>
<dbReference type="OrthoDB" id="401231at2"/>
<name>A0A1L4FTE0_9BACT</name>
<dbReference type="Proteomes" id="UP000184322">
    <property type="component" value="Chromosome"/>
</dbReference>
<dbReference type="Pfam" id="PF01741">
    <property type="entry name" value="MscL"/>
    <property type="match status" value="1"/>
</dbReference>
<gene>
    <name evidence="6" type="ORF">BLA55_03285</name>
</gene>
<keyword evidence="4 5" id="KW-0472">Membrane</keyword>
<dbReference type="InterPro" id="IPR037673">
    <property type="entry name" value="MSC/AndL"/>
</dbReference>